<keyword evidence="5" id="KW-0539">Nucleus</keyword>
<dbReference type="EMBL" id="SEYY01000572">
    <property type="protein sequence ID" value="KAB7506965.1"/>
    <property type="molecule type" value="Genomic_DNA"/>
</dbReference>
<keyword evidence="4" id="KW-0804">Transcription</keyword>
<dbReference type="GO" id="GO:0001097">
    <property type="term" value="F:TFIIH-class transcription factor complex binding"/>
    <property type="evidence" value="ECO:0007669"/>
    <property type="project" value="TreeGrafter"/>
</dbReference>
<organism evidence="9 10">
    <name type="scientific">Armadillidium nasatum</name>
    <dbReference type="NCBI Taxonomy" id="96803"/>
    <lineage>
        <taxon>Eukaryota</taxon>
        <taxon>Metazoa</taxon>
        <taxon>Ecdysozoa</taxon>
        <taxon>Arthropoda</taxon>
        <taxon>Crustacea</taxon>
        <taxon>Multicrustacea</taxon>
        <taxon>Malacostraca</taxon>
        <taxon>Eumalacostraca</taxon>
        <taxon>Peracarida</taxon>
        <taxon>Isopoda</taxon>
        <taxon>Oniscidea</taxon>
        <taxon>Crinocheta</taxon>
        <taxon>Armadillidiidae</taxon>
        <taxon>Armadillidium</taxon>
    </lineage>
</organism>
<dbReference type="InterPro" id="IPR036390">
    <property type="entry name" value="WH_DNA-bd_sf"/>
</dbReference>
<dbReference type="GO" id="GO:0006367">
    <property type="term" value="P:transcription initiation at RNA polymerase II promoter"/>
    <property type="evidence" value="ECO:0007669"/>
    <property type="project" value="InterPro"/>
</dbReference>
<comment type="subcellular location">
    <subcellularLocation>
        <location evidence="1">Nucleus</location>
    </subcellularLocation>
</comment>
<protein>
    <submittedName>
        <fullName evidence="9">Transcription initiation factor IIE subunit beta</fullName>
    </submittedName>
</protein>
<evidence type="ECO:0000313" key="10">
    <source>
        <dbReference type="Proteomes" id="UP000326759"/>
    </source>
</evidence>
<evidence type="ECO:0000256" key="2">
    <source>
        <dbReference type="ARBA" id="ARBA00023015"/>
    </source>
</evidence>
<dbReference type="GO" id="GO:0003743">
    <property type="term" value="F:translation initiation factor activity"/>
    <property type="evidence" value="ECO:0007669"/>
    <property type="project" value="UniProtKB-KW"/>
</dbReference>
<keyword evidence="3" id="KW-0238">DNA-binding</keyword>
<feature type="region of interest" description="Disordered" evidence="7">
    <location>
        <begin position="23"/>
        <end position="55"/>
    </location>
</feature>
<evidence type="ECO:0000256" key="4">
    <source>
        <dbReference type="ARBA" id="ARBA00023163"/>
    </source>
</evidence>
<dbReference type="GO" id="GO:0005673">
    <property type="term" value="C:transcription factor TFIIE complex"/>
    <property type="evidence" value="ECO:0007669"/>
    <property type="project" value="InterPro"/>
</dbReference>
<accession>A0A5N5TLC1</accession>
<proteinExistence type="predicted"/>
<dbReference type="Proteomes" id="UP000326759">
    <property type="component" value="Unassembled WGS sequence"/>
</dbReference>
<dbReference type="InterPro" id="IPR036388">
    <property type="entry name" value="WH-like_DNA-bd_sf"/>
</dbReference>
<evidence type="ECO:0000256" key="1">
    <source>
        <dbReference type="ARBA" id="ARBA00004123"/>
    </source>
</evidence>
<evidence type="ECO:0000313" key="9">
    <source>
        <dbReference type="EMBL" id="KAB7506965.1"/>
    </source>
</evidence>
<dbReference type="SUPFAM" id="SSF46785">
    <property type="entry name" value="Winged helix' DNA-binding domain"/>
    <property type="match status" value="1"/>
</dbReference>
<evidence type="ECO:0000256" key="6">
    <source>
        <dbReference type="ARBA" id="ARBA00025581"/>
    </source>
</evidence>
<dbReference type="InterPro" id="IPR003166">
    <property type="entry name" value="TFIIE_bsu_DNA-bd"/>
</dbReference>
<keyword evidence="9" id="KW-0396">Initiation factor</keyword>
<sequence>MDKALLKERELFSKRALANLSVETRKRVEPSSNEPPKKKSKPASGLPDVTSYKSMSSGSQFKFGVLARIVRHMRTRHQDGEVHPLSIDEILDETNQLNIGQRVKQWLISESLPNNPKISDVEGKYIFKPPLPVRDKKSLLKLLRQHDMKGLGGVMLDDIQESVPHYEKVMKGIKSMQDTGPKPLIPIRKKSKARKQRAAKISDNEHLAHVLKSYDEG</sequence>
<comment type="caution">
    <text evidence="9">The sequence shown here is derived from an EMBL/GenBank/DDBJ whole genome shotgun (WGS) entry which is preliminary data.</text>
</comment>
<dbReference type="OrthoDB" id="5323195at2759"/>
<keyword evidence="9" id="KW-0648">Protein biosynthesis</keyword>
<keyword evidence="10" id="KW-1185">Reference proteome</keyword>
<dbReference type="PANTHER" id="PTHR12716:SF8">
    <property type="entry name" value="TRANSCRIPTION INITIATION FACTOR IIE SUBUNIT BETA"/>
    <property type="match status" value="1"/>
</dbReference>
<gene>
    <name evidence="9" type="primary">GTF2E2</name>
    <name evidence="9" type="ORF">Anas_10238</name>
</gene>
<dbReference type="FunFam" id="1.10.10.10:FF:000177">
    <property type="entry name" value="Transcription initiation factor IIE subunit beta"/>
    <property type="match status" value="1"/>
</dbReference>
<feature type="domain" description="TFIIE beta" evidence="8">
    <location>
        <begin position="51"/>
        <end position="134"/>
    </location>
</feature>
<name>A0A5N5TLC1_9CRUS</name>
<dbReference type="GO" id="GO:0003677">
    <property type="term" value="F:DNA binding"/>
    <property type="evidence" value="ECO:0007669"/>
    <property type="project" value="UniProtKB-KW"/>
</dbReference>
<evidence type="ECO:0000256" key="5">
    <source>
        <dbReference type="ARBA" id="ARBA00023242"/>
    </source>
</evidence>
<keyword evidence="2" id="KW-0805">Transcription regulation</keyword>
<evidence type="ECO:0000256" key="7">
    <source>
        <dbReference type="SAM" id="MobiDB-lite"/>
    </source>
</evidence>
<evidence type="ECO:0000256" key="3">
    <source>
        <dbReference type="ARBA" id="ARBA00023125"/>
    </source>
</evidence>
<dbReference type="PROSITE" id="PS51351">
    <property type="entry name" value="TFIIE_BETA_C"/>
    <property type="match status" value="1"/>
</dbReference>
<dbReference type="CDD" id="cd07977">
    <property type="entry name" value="TFIIE_beta_winged_helix"/>
    <property type="match status" value="1"/>
</dbReference>
<dbReference type="AlphaFoldDB" id="A0A5N5TLC1"/>
<evidence type="ECO:0000259" key="8">
    <source>
        <dbReference type="PROSITE" id="PS51351"/>
    </source>
</evidence>
<dbReference type="PANTHER" id="PTHR12716">
    <property type="entry name" value="TRANSCRIPTION INITIATION FACTOR IIE, BETA SUBUNIT"/>
    <property type="match status" value="1"/>
</dbReference>
<dbReference type="Gene3D" id="1.10.10.10">
    <property type="entry name" value="Winged helix-like DNA-binding domain superfamily/Winged helix DNA-binding domain"/>
    <property type="match status" value="1"/>
</dbReference>
<dbReference type="Pfam" id="PF02186">
    <property type="entry name" value="TFIIE_beta"/>
    <property type="match status" value="1"/>
</dbReference>
<reference evidence="9 10" key="1">
    <citation type="journal article" date="2019" name="PLoS Biol.">
        <title>Sex chromosomes control vertical transmission of feminizing Wolbachia symbionts in an isopod.</title>
        <authorList>
            <person name="Becking T."/>
            <person name="Chebbi M.A."/>
            <person name="Giraud I."/>
            <person name="Moumen B."/>
            <person name="Laverre T."/>
            <person name="Caubet Y."/>
            <person name="Peccoud J."/>
            <person name="Gilbert C."/>
            <person name="Cordaux R."/>
        </authorList>
    </citation>
    <scope>NUCLEOTIDE SEQUENCE [LARGE SCALE GENOMIC DNA]</scope>
    <source>
        <strain evidence="9">ANa2</strain>
        <tissue evidence="9">Whole body excluding digestive tract and cuticle</tissue>
    </source>
</reference>
<comment type="function">
    <text evidence="6">Recruits TFIIH to the initiation complex and stimulates the RNA polymerase II C-terminal domain kinase and DNA-dependent ATPase activities of TFIIH. Both TFIIH and TFIIE are required for promoter clearance by RNA polymerase.</text>
</comment>
<dbReference type="InterPro" id="IPR016656">
    <property type="entry name" value="TFIIE-bsu"/>
</dbReference>